<dbReference type="InterPro" id="IPR036380">
    <property type="entry name" value="Isochorismatase-like_sf"/>
</dbReference>
<dbReference type="PATRIC" id="fig|1195236.3.peg.530"/>
<protein>
    <submittedName>
        <fullName evidence="2">Isochorismatase hydrolase</fullName>
    </submittedName>
</protein>
<dbReference type="GO" id="GO:0019365">
    <property type="term" value="P:pyridine nucleotide salvage"/>
    <property type="evidence" value="ECO:0007669"/>
    <property type="project" value="InterPro"/>
</dbReference>
<feature type="domain" description="Isochorismatase-like" evidence="1">
    <location>
        <begin position="40"/>
        <end position="166"/>
    </location>
</feature>
<dbReference type="InterPro" id="IPR044717">
    <property type="entry name" value="NIC1"/>
</dbReference>
<dbReference type="RefSeq" id="WP_004623542.1">
    <property type="nucleotide sequence ID" value="NZ_AORV01000015.1"/>
</dbReference>
<dbReference type="AlphaFoldDB" id="S0FTU2"/>
<sequence>MKYTSMEDFARDSSKTLYDLYKMFEEAGAIELEKLPSTHTVLVMIDMINGFARSGALMSKRVEELIPEIVSLSVKCDELGISKLAFADNHTGISPEFEAYPVHCLKDTSEAEVVDEIKNAGGYKLIPKNSTNGFLEEEFQNWLGQNPDINTFIVTGDCTDICVQQFSITLKTWFNKQNRSSRIIVPINAVDTYDLGIHNGDLTNLMALYNMHINGIEIIAALI</sequence>
<dbReference type="Gene3D" id="3.40.50.850">
    <property type="entry name" value="Isochorismatase-like"/>
    <property type="match status" value="1"/>
</dbReference>
<dbReference type="GO" id="GO:0008936">
    <property type="term" value="F:nicotinamidase activity"/>
    <property type="evidence" value="ECO:0007669"/>
    <property type="project" value="InterPro"/>
</dbReference>
<dbReference type="PANTHER" id="PTHR47297">
    <property type="match status" value="1"/>
</dbReference>
<accession>S0FTU2</accession>
<dbReference type="EMBL" id="AORV01000015">
    <property type="protein sequence ID" value="EMS73751.1"/>
    <property type="molecule type" value="Genomic_DNA"/>
</dbReference>
<keyword evidence="3" id="KW-1185">Reference proteome</keyword>
<keyword evidence="2" id="KW-0378">Hydrolase</keyword>
<evidence type="ECO:0000313" key="3">
    <source>
        <dbReference type="Proteomes" id="UP000014155"/>
    </source>
</evidence>
<dbReference type="Pfam" id="PF00857">
    <property type="entry name" value="Isochorismatase"/>
    <property type="match status" value="1"/>
</dbReference>
<evidence type="ECO:0000259" key="1">
    <source>
        <dbReference type="Pfam" id="PF00857"/>
    </source>
</evidence>
<reference evidence="2 3" key="1">
    <citation type="journal article" date="2013" name="Genome Announc.">
        <title>Draft Genome Sequence of the Cellulolytic, Mesophilic, Anaerobic Bacterium Clostridium termitidis Strain CT1112 (DSM 5398).</title>
        <authorList>
            <person name="Lal S."/>
            <person name="Ramachandran U."/>
            <person name="Zhang X."/>
            <person name="Munir R."/>
            <person name="Sparling R."/>
            <person name="Levin D.B."/>
        </authorList>
    </citation>
    <scope>NUCLEOTIDE SEQUENCE [LARGE SCALE GENOMIC DNA]</scope>
    <source>
        <strain evidence="2 3">CT1112</strain>
    </source>
</reference>
<dbReference type="InterPro" id="IPR000868">
    <property type="entry name" value="Isochorismatase-like_dom"/>
</dbReference>
<evidence type="ECO:0000313" key="2">
    <source>
        <dbReference type="EMBL" id="EMS73751.1"/>
    </source>
</evidence>
<comment type="caution">
    <text evidence="2">The sequence shown here is derived from an EMBL/GenBank/DDBJ whole genome shotgun (WGS) entry which is preliminary data.</text>
</comment>
<dbReference type="CDD" id="cd00431">
    <property type="entry name" value="cysteine_hydrolases"/>
    <property type="match status" value="1"/>
</dbReference>
<dbReference type="eggNOG" id="COG1335">
    <property type="taxonomic scope" value="Bacteria"/>
</dbReference>
<dbReference type="SUPFAM" id="SSF52499">
    <property type="entry name" value="Isochorismatase-like hydrolases"/>
    <property type="match status" value="1"/>
</dbReference>
<proteinExistence type="predicted"/>
<name>S0FTU2_RUMCE</name>
<gene>
    <name evidence="2" type="ORF">CTER_0227</name>
</gene>
<organism evidence="2 3">
    <name type="scientific">Ruminiclostridium cellobioparum subsp. termitidis CT1112</name>
    <dbReference type="NCBI Taxonomy" id="1195236"/>
    <lineage>
        <taxon>Bacteria</taxon>
        <taxon>Bacillati</taxon>
        <taxon>Bacillota</taxon>
        <taxon>Clostridia</taxon>
        <taxon>Eubacteriales</taxon>
        <taxon>Oscillospiraceae</taxon>
        <taxon>Ruminiclostridium</taxon>
    </lineage>
</organism>
<dbReference type="Proteomes" id="UP000014155">
    <property type="component" value="Unassembled WGS sequence"/>
</dbReference>
<dbReference type="PANTHER" id="PTHR47297:SF2">
    <property type="entry name" value="OS02G0606800 PROTEIN"/>
    <property type="match status" value="1"/>
</dbReference>
<dbReference type="STRING" id="1195236.CTER_0227"/>